<keyword evidence="2" id="KW-1133">Transmembrane helix</keyword>
<keyword evidence="4" id="KW-1185">Reference proteome</keyword>
<evidence type="ECO:0000256" key="2">
    <source>
        <dbReference type="SAM" id="Phobius"/>
    </source>
</evidence>
<comment type="caution">
    <text evidence="3">The sequence shown here is derived from an EMBL/GenBank/DDBJ whole genome shotgun (WGS) entry which is preliminary data.</text>
</comment>
<keyword evidence="2" id="KW-0472">Membrane</keyword>
<dbReference type="SUPFAM" id="SSF53756">
    <property type="entry name" value="UDP-Glycosyltransferase/glycogen phosphorylase"/>
    <property type="match status" value="1"/>
</dbReference>
<feature type="region of interest" description="Disordered" evidence="1">
    <location>
        <begin position="297"/>
        <end position="325"/>
    </location>
</feature>
<dbReference type="PANTHER" id="PTHR45947:SF3">
    <property type="entry name" value="SULFOQUINOVOSYL TRANSFERASE SQD2"/>
    <property type="match status" value="1"/>
</dbReference>
<evidence type="ECO:0000256" key="1">
    <source>
        <dbReference type="SAM" id="MobiDB-lite"/>
    </source>
</evidence>
<dbReference type="Proteomes" id="UP001157017">
    <property type="component" value="Unassembled WGS sequence"/>
</dbReference>
<feature type="compositionally biased region" description="Basic residues" evidence="1">
    <location>
        <begin position="449"/>
        <end position="470"/>
    </location>
</feature>
<feature type="compositionally biased region" description="Basic residues" evidence="1">
    <location>
        <begin position="493"/>
        <end position="510"/>
    </location>
</feature>
<evidence type="ECO:0008006" key="5">
    <source>
        <dbReference type="Google" id="ProtNLM"/>
    </source>
</evidence>
<feature type="compositionally biased region" description="Low complexity" evidence="1">
    <location>
        <begin position="571"/>
        <end position="581"/>
    </location>
</feature>
<feature type="compositionally biased region" description="Low complexity" evidence="1">
    <location>
        <begin position="511"/>
        <end position="538"/>
    </location>
</feature>
<sequence>MSWSRLYPGLLYPGEQQVPHGTPDLPPYARTTRPLSWASPASWVRTGRRLRRERFDVVVVVHVVPAVVPAHLALLRAVGDGPRVVVVAHNVLPHEPHPGAAALVRSLLRTADDVLVHSREQADLARSLGGGSVHVLDLPPHLPGGAPLPRTRPRADEPGPRLLALGLVRPYKGTDLLAEAVLQVPGVRLTVAGEAWGEAGGQVHRAAADPRAGGRIVVRPGYVPSSALPALLADHDVLALPYRSATASQNALLGHAHGLPVLASRVGTFAQDVRDGVDGLLVVPGDPDDLVRAVREPRRAGRRRAAAPRRAPARPGRALAPVRRRRHRTRRVERLDRIERRAGRVARVSRARVVALVRLVFVVLVVALLAAAVLRDRHAVADALRTASAAGVVGALLLAAVSIAASALGWRRLLAGLGSPLPVLVAGEAFCVGQARQVPAGQRLDRGGAGRRRRPARRAAHPHRRGRAGGHRHDAAGRRGGRGPRAAAAGPGPRRRARGAVGARRRRRARGAAAARAAPGARARHAAAAPSAARAPARWPRRGGERRLAGGGLGDPGPVGRRRRRRRRAPVARGAPPGQRVRAGRRRGAAWWCWPRPGSASATCCSPSRSSPRSGTPGRSAWPCCRGC</sequence>
<protein>
    <recommendedName>
        <fullName evidence="5">D-inositol 3-phosphate glycosyltransferase</fullName>
    </recommendedName>
</protein>
<dbReference type="Pfam" id="PF13692">
    <property type="entry name" value="Glyco_trans_1_4"/>
    <property type="match status" value="1"/>
</dbReference>
<organism evidence="3 4">
    <name type="scientific">Angustibacter aerolatus</name>
    <dbReference type="NCBI Taxonomy" id="1162965"/>
    <lineage>
        <taxon>Bacteria</taxon>
        <taxon>Bacillati</taxon>
        <taxon>Actinomycetota</taxon>
        <taxon>Actinomycetes</taxon>
        <taxon>Kineosporiales</taxon>
        <taxon>Kineosporiaceae</taxon>
    </lineage>
</organism>
<accession>A0ABQ6JMR4</accession>
<name>A0ABQ6JMR4_9ACTN</name>
<feature type="region of interest" description="Disordered" evidence="1">
    <location>
        <begin position="598"/>
        <end position="619"/>
    </location>
</feature>
<feature type="region of interest" description="Disordered" evidence="1">
    <location>
        <begin position="441"/>
        <end position="584"/>
    </location>
</feature>
<dbReference type="PANTHER" id="PTHR45947">
    <property type="entry name" value="SULFOQUINOVOSYL TRANSFERASE SQD2"/>
    <property type="match status" value="1"/>
</dbReference>
<dbReference type="Gene3D" id="3.40.50.2000">
    <property type="entry name" value="Glycogen Phosphorylase B"/>
    <property type="match status" value="2"/>
</dbReference>
<feature type="compositionally biased region" description="Basic residues" evidence="1">
    <location>
        <begin position="560"/>
        <end position="570"/>
    </location>
</feature>
<dbReference type="CDD" id="cd03801">
    <property type="entry name" value="GT4_PimA-like"/>
    <property type="match status" value="1"/>
</dbReference>
<feature type="transmembrane region" description="Helical" evidence="2">
    <location>
        <begin position="386"/>
        <end position="410"/>
    </location>
</feature>
<evidence type="ECO:0000313" key="3">
    <source>
        <dbReference type="EMBL" id="GMA88414.1"/>
    </source>
</evidence>
<evidence type="ECO:0000313" key="4">
    <source>
        <dbReference type="Proteomes" id="UP001157017"/>
    </source>
</evidence>
<feature type="transmembrane region" description="Helical" evidence="2">
    <location>
        <begin position="353"/>
        <end position="374"/>
    </location>
</feature>
<reference evidence="4" key="1">
    <citation type="journal article" date="2019" name="Int. J. Syst. Evol. Microbiol.">
        <title>The Global Catalogue of Microorganisms (GCM) 10K type strain sequencing project: providing services to taxonomists for standard genome sequencing and annotation.</title>
        <authorList>
            <consortium name="The Broad Institute Genomics Platform"/>
            <consortium name="The Broad Institute Genome Sequencing Center for Infectious Disease"/>
            <person name="Wu L."/>
            <person name="Ma J."/>
        </authorList>
    </citation>
    <scope>NUCLEOTIDE SEQUENCE [LARGE SCALE GENOMIC DNA]</scope>
    <source>
        <strain evidence="4">NBRC 108730</strain>
    </source>
</reference>
<dbReference type="InterPro" id="IPR050194">
    <property type="entry name" value="Glycosyltransferase_grp1"/>
</dbReference>
<gene>
    <name evidence="3" type="ORF">GCM10025868_36640</name>
</gene>
<proteinExistence type="predicted"/>
<keyword evidence="2" id="KW-0812">Transmembrane</keyword>
<feature type="compositionally biased region" description="Low complexity" evidence="1">
    <location>
        <begin position="308"/>
        <end position="321"/>
    </location>
</feature>
<dbReference type="EMBL" id="BSUZ01000001">
    <property type="protein sequence ID" value="GMA88414.1"/>
    <property type="molecule type" value="Genomic_DNA"/>
</dbReference>